<dbReference type="Proteomes" id="UP001300502">
    <property type="component" value="Unassembled WGS sequence"/>
</dbReference>
<dbReference type="InterPro" id="IPR003746">
    <property type="entry name" value="DUF167"/>
</dbReference>
<dbReference type="PANTHER" id="PTHR13420">
    <property type="entry name" value="UPF0235 PROTEIN C15ORF40"/>
    <property type="match status" value="1"/>
</dbReference>
<dbReference type="NCBIfam" id="TIGR00251">
    <property type="entry name" value="DUF167 family protein"/>
    <property type="match status" value="1"/>
</dbReference>
<gene>
    <name evidence="2" type="ORF">GAYE_SCF07G2972</name>
</gene>
<dbReference type="InterPro" id="IPR036591">
    <property type="entry name" value="YggU-like_sf"/>
</dbReference>
<proteinExistence type="inferred from homology"/>
<evidence type="ECO:0000313" key="3">
    <source>
        <dbReference type="Proteomes" id="UP001300502"/>
    </source>
</evidence>
<comment type="similarity">
    <text evidence="1">Belongs to the UPF0235 family.</text>
</comment>
<name>A0AAV9ICI0_9RHOD</name>
<evidence type="ECO:0000256" key="1">
    <source>
        <dbReference type="ARBA" id="ARBA00010364"/>
    </source>
</evidence>
<dbReference type="Gene3D" id="3.30.1200.10">
    <property type="entry name" value="YggU-like"/>
    <property type="match status" value="1"/>
</dbReference>
<dbReference type="GO" id="GO:0005737">
    <property type="term" value="C:cytoplasm"/>
    <property type="evidence" value="ECO:0007669"/>
    <property type="project" value="TreeGrafter"/>
</dbReference>
<dbReference type="EMBL" id="JANCYU010000027">
    <property type="protein sequence ID" value="KAK4525067.1"/>
    <property type="molecule type" value="Genomic_DNA"/>
</dbReference>
<sequence>MWMPPMVERKKKRAWIVIVARLGNHHYSLFHARRLVKHNFYCKMTHSSGLPGYMKLVEQNHILLQVLVKPGSKKPGLVQTTEEAVVLSLHSPPRQGQANEELIERLAKLLHLPKSNISIEAGEKGKKKRVSIQGIQKWQIIHEILQAAAQE</sequence>
<dbReference type="SUPFAM" id="SSF69786">
    <property type="entry name" value="YggU-like"/>
    <property type="match status" value="1"/>
</dbReference>
<reference evidence="2 3" key="1">
    <citation type="submission" date="2022-07" db="EMBL/GenBank/DDBJ databases">
        <title>Genome-wide signatures of adaptation to extreme environments.</title>
        <authorList>
            <person name="Cho C.H."/>
            <person name="Yoon H.S."/>
        </authorList>
    </citation>
    <scope>NUCLEOTIDE SEQUENCE [LARGE SCALE GENOMIC DNA]</scope>
    <source>
        <strain evidence="2 3">108.79 E11</strain>
    </source>
</reference>
<organism evidence="2 3">
    <name type="scientific">Galdieria yellowstonensis</name>
    <dbReference type="NCBI Taxonomy" id="3028027"/>
    <lineage>
        <taxon>Eukaryota</taxon>
        <taxon>Rhodophyta</taxon>
        <taxon>Bangiophyceae</taxon>
        <taxon>Galdieriales</taxon>
        <taxon>Galdieriaceae</taxon>
        <taxon>Galdieria</taxon>
    </lineage>
</organism>
<dbReference type="SMART" id="SM01152">
    <property type="entry name" value="DUF167"/>
    <property type="match status" value="1"/>
</dbReference>
<comment type="caution">
    <text evidence="2">The sequence shown here is derived from an EMBL/GenBank/DDBJ whole genome shotgun (WGS) entry which is preliminary data.</text>
</comment>
<dbReference type="PANTHER" id="PTHR13420:SF7">
    <property type="entry name" value="UPF0235 PROTEIN C15ORF40"/>
    <property type="match status" value="1"/>
</dbReference>
<protein>
    <submittedName>
        <fullName evidence="2">Uncharacterized protein</fullName>
    </submittedName>
</protein>
<dbReference type="HAMAP" id="MF_00634">
    <property type="entry name" value="UPF0235"/>
    <property type="match status" value="1"/>
</dbReference>
<keyword evidence="3" id="KW-1185">Reference proteome</keyword>
<evidence type="ECO:0000313" key="2">
    <source>
        <dbReference type="EMBL" id="KAK4525067.1"/>
    </source>
</evidence>
<dbReference type="AlphaFoldDB" id="A0AAV9ICI0"/>
<dbReference type="Pfam" id="PF02594">
    <property type="entry name" value="DUF167"/>
    <property type="match status" value="1"/>
</dbReference>
<accession>A0AAV9ICI0</accession>